<protein>
    <submittedName>
        <fullName evidence="1">Uncharacterized protein</fullName>
    </submittedName>
</protein>
<sequence>MDGFTACLTKLHPVAPLLNVFVPSVIDSSCNSFPQICIIEKT</sequence>
<name>A0AA89T6C9_9GAMM</name>
<reference evidence="1 2" key="1">
    <citation type="submission" date="2020-08" db="EMBL/GenBank/DDBJ databases">
        <title>Genomic Encyclopedia of Type Strains, Phase IV (KMG-IV): sequencing the most valuable type-strain genomes for metagenomic binning, comparative biology and taxonomic classification.</title>
        <authorList>
            <person name="Goeker M."/>
        </authorList>
    </citation>
    <scope>NUCLEOTIDE SEQUENCE [LARGE SCALE GENOMIC DNA]</scope>
    <source>
        <strain evidence="1 2">DSM 11525</strain>
    </source>
</reference>
<proteinExistence type="predicted"/>
<evidence type="ECO:0000313" key="1">
    <source>
        <dbReference type="EMBL" id="MBB5212260.1"/>
    </source>
</evidence>
<accession>A0AA89T6C9</accession>
<dbReference type="Proteomes" id="UP000563601">
    <property type="component" value="Unassembled WGS sequence"/>
</dbReference>
<dbReference type="EMBL" id="JACHHR010000003">
    <property type="protein sequence ID" value="MBB5212260.1"/>
    <property type="molecule type" value="Genomic_DNA"/>
</dbReference>
<organism evidence="1 2">
    <name type="scientific">Microbulbifer hydrolyticus</name>
    <dbReference type="NCBI Taxonomy" id="48074"/>
    <lineage>
        <taxon>Bacteria</taxon>
        <taxon>Pseudomonadati</taxon>
        <taxon>Pseudomonadota</taxon>
        <taxon>Gammaproteobacteria</taxon>
        <taxon>Cellvibrionales</taxon>
        <taxon>Microbulbiferaceae</taxon>
        <taxon>Microbulbifer</taxon>
    </lineage>
</organism>
<gene>
    <name evidence="1" type="ORF">HNQ53_002485</name>
</gene>
<dbReference type="AlphaFoldDB" id="A0AA89T6C9"/>
<comment type="caution">
    <text evidence="1">The sequence shown here is derived from an EMBL/GenBank/DDBJ whole genome shotgun (WGS) entry which is preliminary data.</text>
</comment>
<evidence type="ECO:0000313" key="2">
    <source>
        <dbReference type="Proteomes" id="UP000563601"/>
    </source>
</evidence>